<dbReference type="EMBL" id="JACRTJ010000011">
    <property type="protein sequence ID" value="MBC8598509.1"/>
    <property type="molecule type" value="Genomic_DNA"/>
</dbReference>
<protein>
    <submittedName>
        <fullName evidence="1">Pilus assembly protein</fullName>
    </submittedName>
</protein>
<keyword evidence="2" id="KW-1185">Reference proteome</keyword>
<dbReference type="RefSeq" id="WP_262427106.1">
    <property type="nucleotide sequence ID" value="NZ_JACRTJ010000011.1"/>
</dbReference>
<reference evidence="1 2" key="1">
    <citation type="submission" date="2020-08" db="EMBL/GenBank/DDBJ databases">
        <title>Genome public.</title>
        <authorList>
            <person name="Liu C."/>
            <person name="Sun Q."/>
        </authorList>
    </citation>
    <scope>NUCLEOTIDE SEQUENCE [LARGE SCALE GENOMIC DNA]</scope>
    <source>
        <strain evidence="1 2">BX10</strain>
    </source>
</reference>
<sequence>MTVEAALCLPLWLFFAAALMEPVRWLDRQRQVQTALECFSEELSQAVYLKELEPGSGEGTGNGSGSAGGAVDGEGGLSSGYVELLSGAAAGLWIQGKAEKLVDHVTVKDAKAPDPSGNICLEVEYTERIPFFPVYRQGITMKAASRRRGWIGLEGKLMESGEHTTEAGEGNGHAVYVGAGMGRYHLYRDCHYISNAYEAVSLNQAEKMTNQFGERYRPCSRCADSGHGDRTVYVTAGGGHYHFNRACSSMVSYVRKVDLEDVGHLGVCSYCASRKKAEGGG</sequence>
<name>A0ABR7NRJ2_9FIRM</name>
<accession>A0ABR7NRJ2</accession>
<evidence type="ECO:0000313" key="2">
    <source>
        <dbReference type="Proteomes" id="UP000647491"/>
    </source>
</evidence>
<proteinExistence type="predicted"/>
<evidence type="ECO:0000313" key="1">
    <source>
        <dbReference type="EMBL" id="MBC8598509.1"/>
    </source>
</evidence>
<organism evidence="1 2">
    <name type="scientific">Enterocloster hominis</name>
    <name type="common">ex Liu et al. 2021</name>
    <dbReference type="NCBI Taxonomy" id="2763663"/>
    <lineage>
        <taxon>Bacteria</taxon>
        <taxon>Bacillati</taxon>
        <taxon>Bacillota</taxon>
        <taxon>Clostridia</taxon>
        <taxon>Lachnospirales</taxon>
        <taxon>Lachnospiraceae</taxon>
        <taxon>Enterocloster</taxon>
    </lineage>
</organism>
<gene>
    <name evidence="1" type="ORF">H8708_04560</name>
</gene>
<comment type="caution">
    <text evidence="1">The sequence shown here is derived from an EMBL/GenBank/DDBJ whole genome shotgun (WGS) entry which is preliminary data.</text>
</comment>
<dbReference type="Proteomes" id="UP000647491">
    <property type="component" value="Unassembled WGS sequence"/>
</dbReference>